<feature type="domain" description="Rhodanese" evidence="1">
    <location>
        <begin position="13"/>
        <end position="65"/>
    </location>
</feature>
<protein>
    <submittedName>
        <fullName evidence="2">Rhodanese-like domain-containing protein</fullName>
    </submittedName>
</protein>
<evidence type="ECO:0000313" key="3">
    <source>
        <dbReference type="Proteomes" id="UP000505377"/>
    </source>
</evidence>
<proteinExistence type="predicted"/>
<accession>A0A6M6JKX5</accession>
<dbReference type="EMBL" id="CP053564">
    <property type="protein sequence ID" value="QJY47823.1"/>
    <property type="molecule type" value="Genomic_DNA"/>
</dbReference>
<gene>
    <name evidence="2" type="ORF">HOP40_20055</name>
</gene>
<dbReference type="AlphaFoldDB" id="A0A6M6JKX5"/>
<dbReference type="PROSITE" id="PS50206">
    <property type="entry name" value="RHODANESE_3"/>
    <property type="match status" value="1"/>
</dbReference>
<keyword evidence="3" id="KW-1185">Reference proteome</keyword>
<name>A0A6M6JKX5_9PSEU</name>
<dbReference type="SUPFAM" id="SSF52821">
    <property type="entry name" value="Rhodanese/Cell cycle control phosphatase"/>
    <property type="match status" value="1"/>
</dbReference>
<dbReference type="InterPro" id="IPR036873">
    <property type="entry name" value="Rhodanese-like_dom_sf"/>
</dbReference>
<sequence>MSSIDYPQLRRLLDDGAQLVEVLPAGEYTEMHLPGAVNIPLKALDAAATTALDRDRPVIVYCWDGL</sequence>
<dbReference type="Gene3D" id="3.40.250.10">
    <property type="entry name" value="Rhodanese-like domain"/>
    <property type="match status" value="1"/>
</dbReference>
<dbReference type="Proteomes" id="UP000505377">
    <property type="component" value="Chromosome"/>
</dbReference>
<dbReference type="GO" id="GO:0004792">
    <property type="term" value="F:thiosulfate-cyanide sulfurtransferase activity"/>
    <property type="evidence" value="ECO:0007669"/>
    <property type="project" value="InterPro"/>
</dbReference>
<dbReference type="PROSITE" id="PS00380">
    <property type="entry name" value="RHODANESE_1"/>
    <property type="match status" value="1"/>
</dbReference>
<organism evidence="2 3">
    <name type="scientific">Pseudonocardia broussonetiae</name>
    <dbReference type="NCBI Taxonomy" id="2736640"/>
    <lineage>
        <taxon>Bacteria</taxon>
        <taxon>Bacillati</taxon>
        <taxon>Actinomycetota</taxon>
        <taxon>Actinomycetes</taxon>
        <taxon>Pseudonocardiales</taxon>
        <taxon>Pseudonocardiaceae</taxon>
        <taxon>Pseudonocardia</taxon>
    </lineage>
</organism>
<dbReference type="CDD" id="cd00158">
    <property type="entry name" value="RHOD"/>
    <property type="match status" value="1"/>
</dbReference>
<evidence type="ECO:0000259" key="1">
    <source>
        <dbReference type="PROSITE" id="PS50206"/>
    </source>
</evidence>
<dbReference type="InterPro" id="IPR001307">
    <property type="entry name" value="Thiosulphate_STrfase_CS"/>
</dbReference>
<dbReference type="InterPro" id="IPR001763">
    <property type="entry name" value="Rhodanese-like_dom"/>
</dbReference>
<dbReference type="Pfam" id="PF00581">
    <property type="entry name" value="Rhodanese"/>
    <property type="match status" value="1"/>
</dbReference>
<evidence type="ECO:0000313" key="2">
    <source>
        <dbReference type="EMBL" id="QJY47823.1"/>
    </source>
</evidence>
<reference evidence="2 3" key="1">
    <citation type="submission" date="2020-05" db="EMBL/GenBank/DDBJ databases">
        <authorList>
            <person name="Mo P."/>
        </authorList>
    </citation>
    <scope>NUCLEOTIDE SEQUENCE [LARGE SCALE GENOMIC DNA]</scope>
    <source>
        <strain evidence="2 3">Gen01</strain>
    </source>
</reference>
<dbReference type="KEGG" id="pbro:HOP40_20055"/>
<dbReference type="RefSeq" id="WP_172160861.1">
    <property type="nucleotide sequence ID" value="NZ_CP053564.1"/>
</dbReference>